<dbReference type="InterPro" id="IPR010035">
    <property type="entry name" value="Thi_S"/>
</dbReference>
<dbReference type="AlphaFoldDB" id="A0A327WN47"/>
<sequence>MSAFGRAEMIPFEPEQGNACEGKSDPIDQSVRSGVDCDHSSSSSLLFGQTETGCQLMQVKLNSQFVDCPPAGTLLVLLQTLGLSDRKGIAVACNDRIIPRAHWSQTLLQENDSITLIQATQGG</sequence>
<keyword evidence="2" id="KW-1185">Reference proteome</keyword>
<organism evidence="1 2">
    <name type="scientific">Larkinella arboricola</name>
    <dbReference type="NCBI Taxonomy" id="643671"/>
    <lineage>
        <taxon>Bacteria</taxon>
        <taxon>Pseudomonadati</taxon>
        <taxon>Bacteroidota</taxon>
        <taxon>Cytophagia</taxon>
        <taxon>Cytophagales</taxon>
        <taxon>Spirosomataceae</taxon>
        <taxon>Larkinella</taxon>
    </lineage>
</organism>
<accession>A0A327WN47</accession>
<evidence type="ECO:0000313" key="2">
    <source>
        <dbReference type="Proteomes" id="UP000248790"/>
    </source>
</evidence>
<dbReference type="InterPro" id="IPR016155">
    <property type="entry name" value="Mopterin_synth/thiamin_S_b"/>
</dbReference>
<dbReference type="EMBL" id="QLMC01000008">
    <property type="protein sequence ID" value="RAJ92258.1"/>
    <property type="molecule type" value="Genomic_DNA"/>
</dbReference>
<reference evidence="1 2" key="1">
    <citation type="submission" date="2018-06" db="EMBL/GenBank/DDBJ databases">
        <title>Genomic Encyclopedia of Archaeal and Bacterial Type Strains, Phase II (KMG-II): from individual species to whole genera.</title>
        <authorList>
            <person name="Goeker M."/>
        </authorList>
    </citation>
    <scope>NUCLEOTIDE SEQUENCE [LARGE SCALE GENOMIC DNA]</scope>
    <source>
        <strain evidence="1 2">DSM 21851</strain>
    </source>
</reference>
<dbReference type="PANTHER" id="PTHR34472">
    <property type="entry name" value="SULFUR CARRIER PROTEIN THIS"/>
    <property type="match status" value="1"/>
</dbReference>
<comment type="caution">
    <text evidence="1">The sequence shown here is derived from an EMBL/GenBank/DDBJ whole genome shotgun (WGS) entry which is preliminary data.</text>
</comment>
<dbReference type="InterPro" id="IPR003749">
    <property type="entry name" value="ThiS/MoaD-like"/>
</dbReference>
<evidence type="ECO:0000313" key="1">
    <source>
        <dbReference type="EMBL" id="RAJ92258.1"/>
    </source>
</evidence>
<dbReference type="InterPro" id="IPR012675">
    <property type="entry name" value="Beta-grasp_dom_sf"/>
</dbReference>
<name>A0A327WN47_LARAB</name>
<dbReference type="PANTHER" id="PTHR34472:SF1">
    <property type="entry name" value="SULFUR CARRIER PROTEIN THIS"/>
    <property type="match status" value="1"/>
</dbReference>
<dbReference type="Pfam" id="PF02597">
    <property type="entry name" value="ThiS"/>
    <property type="match status" value="1"/>
</dbReference>
<protein>
    <submittedName>
        <fullName evidence="1">Thiamine biosynthesis protein ThiS</fullName>
    </submittedName>
</protein>
<dbReference type="Gene3D" id="3.10.20.30">
    <property type="match status" value="1"/>
</dbReference>
<dbReference type="Proteomes" id="UP000248790">
    <property type="component" value="Unassembled WGS sequence"/>
</dbReference>
<proteinExistence type="predicted"/>
<dbReference type="CDD" id="cd00565">
    <property type="entry name" value="Ubl_ThiS"/>
    <property type="match status" value="1"/>
</dbReference>
<dbReference type="SUPFAM" id="SSF54285">
    <property type="entry name" value="MoaD/ThiS"/>
    <property type="match status" value="1"/>
</dbReference>
<dbReference type="NCBIfam" id="TIGR01683">
    <property type="entry name" value="thiS"/>
    <property type="match status" value="1"/>
</dbReference>
<gene>
    <name evidence="1" type="ORF">LX87_05227</name>
</gene>